<proteinExistence type="predicted"/>
<sequence length="186" mass="19214">MCKGCVSQCSSSRGLNQPCKNSNNSYLNPYATSASTFGSGATTSHSHHNQTSSAGNQAAYAAYSAGYNCAGFTAGSTQGFTSSQQGLDYTGYSNPYSSHQAAAAASQYASYYAQNYSSQYVSGGSSSSSGSATYQLPTSSIPHTPTLTVPVQGRLKGRANQVAAMGASSRGRQIELDLIKCSLDVI</sequence>
<protein>
    <submittedName>
        <fullName evidence="1">Uncharacterized protein</fullName>
    </submittedName>
</protein>
<gene>
    <name evidence="1" type="ORF">TPSB3V08_LOCUS6474</name>
</gene>
<accession>A0A7R9H786</accession>
<reference evidence="1" key="1">
    <citation type="submission" date="2020-11" db="EMBL/GenBank/DDBJ databases">
        <authorList>
            <person name="Tran Van P."/>
        </authorList>
    </citation>
    <scope>NUCLEOTIDE SEQUENCE</scope>
</reference>
<dbReference type="AlphaFoldDB" id="A0A7R9H786"/>
<evidence type="ECO:0000313" key="1">
    <source>
        <dbReference type="EMBL" id="CAD7408670.1"/>
    </source>
</evidence>
<dbReference type="EMBL" id="OD003820">
    <property type="protein sequence ID" value="CAD7408670.1"/>
    <property type="molecule type" value="Genomic_DNA"/>
</dbReference>
<name>A0A7R9H786_TIMPO</name>
<organism evidence="1">
    <name type="scientific">Timema poppense</name>
    <name type="common">Walking stick</name>
    <dbReference type="NCBI Taxonomy" id="170557"/>
    <lineage>
        <taxon>Eukaryota</taxon>
        <taxon>Metazoa</taxon>
        <taxon>Ecdysozoa</taxon>
        <taxon>Arthropoda</taxon>
        <taxon>Hexapoda</taxon>
        <taxon>Insecta</taxon>
        <taxon>Pterygota</taxon>
        <taxon>Neoptera</taxon>
        <taxon>Polyneoptera</taxon>
        <taxon>Phasmatodea</taxon>
        <taxon>Timematodea</taxon>
        <taxon>Timematoidea</taxon>
        <taxon>Timematidae</taxon>
        <taxon>Timema</taxon>
    </lineage>
</organism>